<keyword evidence="6" id="KW-0862">Zinc</keyword>
<sequence length="258" mass="27690">MTRTRTVPHLATPFMECPHGFFGRRGGTSRGVYDSLNCGPGSADIPARIAENRRIAANCLSGGRDTPLLSLYQVHGDRAVTVQKDWAGDRPQADGMVTDRPGLILGILTADCAPVLLHDPAAGVIGAAHAGWKGALTGILEATADAMMSLGATRENIRAAIGPAISQTSYEVGRDMHAAVLKCDSQAADHFADGRDEDHFQFDLEGYAARRLKAAGVTRIWCAGIDTYQNGDYFSYRRCTHRGETDYGRQVSAIMIAP</sequence>
<dbReference type="SUPFAM" id="SSF64438">
    <property type="entry name" value="CNF1/YfiH-like putative cysteine hydrolases"/>
    <property type="match status" value="1"/>
</dbReference>
<dbReference type="Proteomes" id="UP000271227">
    <property type="component" value="Unassembled WGS sequence"/>
</dbReference>
<gene>
    <name evidence="11" type="ORF">BXY39_0814</name>
</gene>
<evidence type="ECO:0000256" key="6">
    <source>
        <dbReference type="ARBA" id="ARBA00022833"/>
    </source>
</evidence>
<proteinExistence type="inferred from homology"/>
<dbReference type="InterPro" id="IPR011324">
    <property type="entry name" value="Cytotoxic_necrot_fac-like_cat"/>
</dbReference>
<evidence type="ECO:0000256" key="8">
    <source>
        <dbReference type="ARBA" id="ARBA00048968"/>
    </source>
</evidence>
<evidence type="ECO:0000256" key="5">
    <source>
        <dbReference type="ARBA" id="ARBA00022801"/>
    </source>
</evidence>
<name>A0A3M0CS22_9PROT</name>
<evidence type="ECO:0000256" key="3">
    <source>
        <dbReference type="ARBA" id="ARBA00022679"/>
    </source>
</evidence>
<reference evidence="11 12" key="1">
    <citation type="submission" date="2018-10" db="EMBL/GenBank/DDBJ databases">
        <title>Genomic Encyclopedia of Archaeal and Bacterial Type Strains, Phase II (KMG-II): from individual species to whole genera.</title>
        <authorList>
            <person name="Goeker M."/>
        </authorList>
    </citation>
    <scope>NUCLEOTIDE SEQUENCE [LARGE SCALE GENOMIC DNA]</scope>
    <source>
        <strain evidence="11 12">DSM 25217</strain>
    </source>
</reference>
<dbReference type="GO" id="GO:0017061">
    <property type="term" value="F:S-methyl-5-thioadenosine phosphorylase activity"/>
    <property type="evidence" value="ECO:0007669"/>
    <property type="project" value="UniProtKB-EC"/>
</dbReference>
<evidence type="ECO:0000256" key="1">
    <source>
        <dbReference type="ARBA" id="ARBA00000553"/>
    </source>
</evidence>
<evidence type="ECO:0000256" key="9">
    <source>
        <dbReference type="ARBA" id="ARBA00049893"/>
    </source>
</evidence>
<keyword evidence="5" id="KW-0378">Hydrolase</keyword>
<evidence type="ECO:0000313" key="11">
    <source>
        <dbReference type="EMBL" id="RMB12318.1"/>
    </source>
</evidence>
<dbReference type="EMBL" id="REFR01000009">
    <property type="protein sequence ID" value="RMB12318.1"/>
    <property type="molecule type" value="Genomic_DNA"/>
</dbReference>
<comment type="catalytic activity">
    <reaction evidence="7">
        <text>adenosine + H2O + H(+) = inosine + NH4(+)</text>
        <dbReference type="Rhea" id="RHEA:24408"/>
        <dbReference type="ChEBI" id="CHEBI:15377"/>
        <dbReference type="ChEBI" id="CHEBI:15378"/>
        <dbReference type="ChEBI" id="CHEBI:16335"/>
        <dbReference type="ChEBI" id="CHEBI:17596"/>
        <dbReference type="ChEBI" id="CHEBI:28938"/>
        <dbReference type="EC" id="3.5.4.4"/>
    </reaction>
    <physiologicalReaction direction="left-to-right" evidence="7">
        <dbReference type="Rhea" id="RHEA:24409"/>
    </physiologicalReaction>
</comment>
<evidence type="ECO:0000256" key="7">
    <source>
        <dbReference type="ARBA" id="ARBA00047989"/>
    </source>
</evidence>
<dbReference type="GO" id="GO:0016787">
    <property type="term" value="F:hydrolase activity"/>
    <property type="evidence" value="ECO:0007669"/>
    <property type="project" value="UniProtKB-KW"/>
</dbReference>
<comment type="catalytic activity">
    <reaction evidence="8">
        <text>adenosine + phosphate = alpha-D-ribose 1-phosphate + adenine</text>
        <dbReference type="Rhea" id="RHEA:27642"/>
        <dbReference type="ChEBI" id="CHEBI:16335"/>
        <dbReference type="ChEBI" id="CHEBI:16708"/>
        <dbReference type="ChEBI" id="CHEBI:43474"/>
        <dbReference type="ChEBI" id="CHEBI:57720"/>
        <dbReference type="EC" id="2.4.2.1"/>
    </reaction>
    <physiologicalReaction direction="left-to-right" evidence="8">
        <dbReference type="Rhea" id="RHEA:27643"/>
    </physiologicalReaction>
</comment>
<dbReference type="Pfam" id="PF02578">
    <property type="entry name" value="Cu-oxidase_4"/>
    <property type="match status" value="1"/>
</dbReference>
<evidence type="ECO:0000256" key="10">
    <source>
        <dbReference type="RuleBase" id="RU361274"/>
    </source>
</evidence>
<dbReference type="FunCoup" id="A0A3M0CS22">
    <property type="interactions" value="414"/>
</dbReference>
<dbReference type="CDD" id="cd16833">
    <property type="entry name" value="YfiH"/>
    <property type="match status" value="1"/>
</dbReference>
<dbReference type="RefSeq" id="WP_211332073.1">
    <property type="nucleotide sequence ID" value="NZ_REFR01000009.1"/>
</dbReference>
<dbReference type="InterPro" id="IPR038371">
    <property type="entry name" value="Cu_polyphenol_OxRdtase_sf"/>
</dbReference>
<organism evidence="11 12">
    <name type="scientific">Eilatimonas milleporae</name>
    <dbReference type="NCBI Taxonomy" id="911205"/>
    <lineage>
        <taxon>Bacteria</taxon>
        <taxon>Pseudomonadati</taxon>
        <taxon>Pseudomonadota</taxon>
        <taxon>Alphaproteobacteria</taxon>
        <taxon>Kordiimonadales</taxon>
        <taxon>Kordiimonadaceae</taxon>
        <taxon>Eilatimonas</taxon>
    </lineage>
</organism>
<comment type="catalytic activity">
    <reaction evidence="9">
        <text>S-methyl-5'-thioadenosine + phosphate = 5-(methylsulfanyl)-alpha-D-ribose 1-phosphate + adenine</text>
        <dbReference type="Rhea" id="RHEA:11852"/>
        <dbReference type="ChEBI" id="CHEBI:16708"/>
        <dbReference type="ChEBI" id="CHEBI:17509"/>
        <dbReference type="ChEBI" id="CHEBI:43474"/>
        <dbReference type="ChEBI" id="CHEBI:58533"/>
        <dbReference type="EC" id="2.4.2.28"/>
    </reaction>
    <physiologicalReaction direction="left-to-right" evidence="9">
        <dbReference type="Rhea" id="RHEA:11853"/>
    </physiologicalReaction>
</comment>
<comment type="caution">
    <text evidence="11">The sequence shown here is derived from an EMBL/GenBank/DDBJ whole genome shotgun (WGS) entry which is preliminary data.</text>
</comment>
<dbReference type="GO" id="GO:0005507">
    <property type="term" value="F:copper ion binding"/>
    <property type="evidence" value="ECO:0007669"/>
    <property type="project" value="TreeGrafter"/>
</dbReference>
<evidence type="ECO:0000256" key="4">
    <source>
        <dbReference type="ARBA" id="ARBA00022723"/>
    </source>
</evidence>
<evidence type="ECO:0000313" key="12">
    <source>
        <dbReference type="Proteomes" id="UP000271227"/>
    </source>
</evidence>
<protein>
    <recommendedName>
        <fullName evidence="10">Purine nucleoside phosphorylase</fullName>
    </recommendedName>
</protein>
<dbReference type="InterPro" id="IPR003730">
    <property type="entry name" value="Cu_polyphenol_OxRdtase"/>
</dbReference>
<keyword evidence="3" id="KW-0808">Transferase</keyword>
<dbReference type="NCBIfam" id="TIGR00726">
    <property type="entry name" value="peptidoglycan editing factor PgeF"/>
    <property type="match status" value="1"/>
</dbReference>
<dbReference type="InParanoid" id="A0A3M0CS22"/>
<keyword evidence="4" id="KW-0479">Metal-binding</keyword>
<dbReference type="PANTHER" id="PTHR30616:SF2">
    <property type="entry name" value="PURINE NUCLEOSIDE PHOSPHORYLASE LACC1"/>
    <property type="match status" value="1"/>
</dbReference>
<keyword evidence="12" id="KW-1185">Reference proteome</keyword>
<comment type="similarity">
    <text evidence="2 10">Belongs to the purine nucleoside phosphorylase YfiH/LACC1 family.</text>
</comment>
<evidence type="ECO:0000256" key="2">
    <source>
        <dbReference type="ARBA" id="ARBA00007353"/>
    </source>
</evidence>
<dbReference type="Gene3D" id="3.60.140.10">
    <property type="entry name" value="CNF1/YfiH-like putative cysteine hydrolases"/>
    <property type="match status" value="1"/>
</dbReference>
<accession>A0A3M0CS22</accession>
<dbReference type="AlphaFoldDB" id="A0A3M0CS22"/>
<comment type="catalytic activity">
    <reaction evidence="1">
        <text>inosine + phosphate = alpha-D-ribose 1-phosphate + hypoxanthine</text>
        <dbReference type="Rhea" id="RHEA:27646"/>
        <dbReference type="ChEBI" id="CHEBI:17368"/>
        <dbReference type="ChEBI" id="CHEBI:17596"/>
        <dbReference type="ChEBI" id="CHEBI:43474"/>
        <dbReference type="ChEBI" id="CHEBI:57720"/>
        <dbReference type="EC" id="2.4.2.1"/>
    </reaction>
    <physiologicalReaction direction="left-to-right" evidence="1">
        <dbReference type="Rhea" id="RHEA:27647"/>
    </physiologicalReaction>
</comment>
<dbReference type="PANTHER" id="PTHR30616">
    <property type="entry name" value="UNCHARACTERIZED PROTEIN YFIH"/>
    <property type="match status" value="1"/>
</dbReference>